<evidence type="ECO:0000313" key="20">
    <source>
        <dbReference type="Proteomes" id="UP001268256"/>
    </source>
</evidence>
<keyword evidence="20" id="KW-1185">Reference proteome</keyword>
<keyword evidence="11 14" id="KW-0131">Cell cycle</keyword>
<dbReference type="Proteomes" id="UP001268256">
    <property type="component" value="Unassembled WGS sequence"/>
</dbReference>
<dbReference type="GO" id="GO:0071555">
    <property type="term" value="P:cell wall organization"/>
    <property type="evidence" value="ECO:0007669"/>
    <property type="project" value="UniProtKB-KW"/>
</dbReference>
<reference evidence="20" key="1">
    <citation type="submission" date="2023-07" db="EMBL/GenBank/DDBJ databases">
        <authorList>
            <person name="Luz R."/>
            <person name="Cordeiro R."/>
            <person name="Fonseca A."/>
            <person name="Goncalves V."/>
        </authorList>
    </citation>
    <scope>NUCLEOTIDE SEQUENCE [LARGE SCALE GENOMIC DNA]</scope>
    <source>
        <strain evidence="20">BACA0444</strain>
    </source>
</reference>
<keyword evidence="8 14" id="KW-0067">ATP-binding</keyword>
<evidence type="ECO:0000256" key="10">
    <source>
        <dbReference type="ARBA" id="ARBA00022984"/>
    </source>
</evidence>
<feature type="transmembrane region" description="Helical" evidence="15">
    <location>
        <begin position="18"/>
        <end position="36"/>
    </location>
</feature>
<evidence type="ECO:0000256" key="14">
    <source>
        <dbReference type="HAMAP-Rule" id="MF_00046"/>
    </source>
</evidence>
<evidence type="ECO:0000256" key="9">
    <source>
        <dbReference type="ARBA" id="ARBA00022960"/>
    </source>
</evidence>
<accession>A0AAE4FS69</accession>
<feature type="domain" description="Mur ligase C-terminal" evidence="17">
    <location>
        <begin position="327"/>
        <end position="461"/>
    </location>
</feature>
<keyword evidence="15" id="KW-0812">Transmembrane</keyword>
<dbReference type="Pfam" id="PF01225">
    <property type="entry name" value="Mur_ligase"/>
    <property type="match status" value="1"/>
</dbReference>
<keyword evidence="9 14" id="KW-0133">Cell shape</keyword>
<feature type="domain" description="Mur ligase N-terminal catalytic" evidence="16">
    <location>
        <begin position="18"/>
        <end position="123"/>
    </location>
</feature>
<dbReference type="InterPro" id="IPR004101">
    <property type="entry name" value="Mur_ligase_C"/>
</dbReference>
<keyword evidence="15" id="KW-0472">Membrane</keyword>
<gene>
    <name evidence="14 19" type="primary">murC</name>
    <name evidence="19" type="ORF">RIF25_09995</name>
</gene>
<dbReference type="SUPFAM" id="SSF51984">
    <property type="entry name" value="MurCD N-terminal domain"/>
    <property type="match status" value="1"/>
</dbReference>
<evidence type="ECO:0000259" key="18">
    <source>
        <dbReference type="Pfam" id="PF08245"/>
    </source>
</evidence>
<dbReference type="GO" id="GO:0051301">
    <property type="term" value="P:cell division"/>
    <property type="evidence" value="ECO:0007669"/>
    <property type="project" value="UniProtKB-KW"/>
</dbReference>
<dbReference type="GO" id="GO:0005737">
    <property type="term" value="C:cytoplasm"/>
    <property type="evidence" value="ECO:0007669"/>
    <property type="project" value="UniProtKB-SubCell"/>
</dbReference>
<protein>
    <recommendedName>
        <fullName evidence="3 14">UDP-N-acetylmuramate--L-alanine ligase</fullName>
        <ecNumber evidence="3 14">6.3.2.8</ecNumber>
    </recommendedName>
    <alternativeName>
        <fullName evidence="14">UDP-N-acetylmuramoyl-L-alanine synthetase</fullName>
    </alternativeName>
</protein>
<evidence type="ECO:0000256" key="8">
    <source>
        <dbReference type="ARBA" id="ARBA00022840"/>
    </source>
</evidence>
<evidence type="ECO:0000259" key="17">
    <source>
        <dbReference type="Pfam" id="PF02875"/>
    </source>
</evidence>
<dbReference type="InterPro" id="IPR036565">
    <property type="entry name" value="Mur-like_cat_sf"/>
</dbReference>
<keyword evidence="10 14" id="KW-0573">Peptidoglycan synthesis</keyword>
<keyword evidence="12 14" id="KW-0961">Cell wall biogenesis/degradation</keyword>
<evidence type="ECO:0000313" key="19">
    <source>
        <dbReference type="EMBL" id="MDS3861136.1"/>
    </source>
</evidence>
<feature type="domain" description="Mur ligase central" evidence="18">
    <location>
        <begin position="129"/>
        <end position="304"/>
    </location>
</feature>
<comment type="pathway">
    <text evidence="2 14">Cell wall biogenesis; peptidoglycan biosynthesis.</text>
</comment>
<dbReference type="Pfam" id="PF08245">
    <property type="entry name" value="Mur_ligase_M"/>
    <property type="match status" value="1"/>
</dbReference>
<dbReference type="GO" id="GO:0008763">
    <property type="term" value="F:UDP-N-acetylmuramate-L-alanine ligase activity"/>
    <property type="evidence" value="ECO:0007669"/>
    <property type="project" value="UniProtKB-UniRule"/>
</dbReference>
<dbReference type="InterPro" id="IPR005758">
    <property type="entry name" value="UDP-N-AcMur_Ala_ligase_MurC"/>
</dbReference>
<proteinExistence type="inferred from homology"/>
<comment type="similarity">
    <text evidence="14">Belongs to the MurCDEF family.</text>
</comment>
<keyword evidence="7 14" id="KW-0547">Nucleotide-binding</keyword>
<dbReference type="InterPro" id="IPR000713">
    <property type="entry name" value="Mur_ligase_N"/>
</dbReference>
<dbReference type="InterPro" id="IPR036615">
    <property type="entry name" value="Mur_ligase_C_dom_sf"/>
</dbReference>
<keyword evidence="15" id="KW-1133">Transmembrane helix</keyword>
<comment type="function">
    <text evidence="14">Cell wall formation.</text>
</comment>
<comment type="catalytic activity">
    <reaction evidence="13 14">
        <text>UDP-N-acetyl-alpha-D-muramate + L-alanine + ATP = UDP-N-acetyl-alpha-D-muramoyl-L-alanine + ADP + phosphate + H(+)</text>
        <dbReference type="Rhea" id="RHEA:23372"/>
        <dbReference type="ChEBI" id="CHEBI:15378"/>
        <dbReference type="ChEBI" id="CHEBI:30616"/>
        <dbReference type="ChEBI" id="CHEBI:43474"/>
        <dbReference type="ChEBI" id="CHEBI:57972"/>
        <dbReference type="ChEBI" id="CHEBI:70757"/>
        <dbReference type="ChEBI" id="CHEBI:83898"/>
        <dbReference type="ChEBI" id="CHEBI:456216"/>
        <dbReference type="EC" id="6.3.2.8"/>
    </reaction>
</comment>
<evidence type="ECO:0000256" key="7">
    <source>
        <dbReference type="ARBA" id="ARBA00022741"/>
    </source>
</evidence>
<dbReference type="NCBIfam" id="TIGR01082">
    <property type="entry name" value="murC"/>
    <property type="match status" value="1"/>
</dbReference>
<dbReference type="SUPFAM" id="SSF53623">
    <property type="entry name" value="MurD-like peptide ligases, catalytic domain"/>
    <property type="match status" value="1"/>
</dbReference>
<comment type="caution">
    <text evidence="19">The sequence shown here is derived from an EMBL/GenBank/DDBJ whole genome shotgun (WGS) entry which is preliminary data.</text>
</comment>
<dbReference type="RefSeq" id="WP_322878387.1">
    <property type="nucleotide sequence ID" value="NZ_JAVMIP010000009.1"/>
</dbReference>
<dbReference type="Pfam" id="PF02875">
    <property type="entry name" value="Mur_ligase_C"/>
    <property type="match status" value="1"/>
</dbReference>
<sequence>MELAKPQSIPMSFNGRPFHFIGIGGIGMSALAYILAKQKFAVSGSDLRATNLTHQLQAMGVTFFEHQVAENLTDYPARTGHRQLPQVICSTAIRENNPEFQAAQALGCPIFHRSDILAALIERSQGIAVAGTHGKTTTSSMVGYVLLEGGLDPTIVVGGEVAAWQGNARIGDGSHLVAEADESDGSLQKFAPRLGVITNIELDHPDHYQTLDQVVAIFAQFAQQSQGLVVCWDCPTVRERLNHKNLITYSLRRESGADYTVDHVQYGANGTTAHVSERGKSLGILQLKLLGAHNLQNALAAIAVGREVSLDFATISAALAKFEGARRRFEERGQANGVRFIDDYAHHPSEIQVTLQAGRLQVGHDQPWRRLVAVFQPHRYSRTFTFLEEFSQSFQAADVVVITDIYSAGEPDQGLVEAKDLVNRLSQYHPHVSYAPTATDVRYHLRQVLSPGDLVIFLGAGNLNQLIPDAIADQVPSPVNGAEVIAVNACVQVVAQ</sequence>
<organism evidence="19 20">
    <name type="scientific">Pseudocalidococcus azoricus BACA0444</name>
    <dbReference type="NCBI Taxonomy" id="2918990"/>
    <lineage>
        <taxon>Bacteria</taxon>
        <taxon>Bacillati</taxon>
        <taxon>Cyanobacteriota</taxon>
        <taxon>Cyanophyceae</taxon>
        <taxon>Acaryochloridales</taxon>
        <taxon>Thermosynechococcaceae</taxon>
        <taxon>Pseudocalidococcus</taxon>
        <taxon>Pseudocalidococcus azoricus</taxon>
    </lineage>
</organism>
<dbReference type="EMBL" id="JAVMIP010000009">
    <property type="protein sequence ID" value="MDS3861136.1"/>
    <property type="molecule type" value="Genomic_DNA"/>
</dbReference>
<dbReference type="GO" id="GO:0009252">
    <property type="term" value="P:peptidoglycan biosynthetic process"/>
    <property type="evidence" value="ECO:0007669"/>
    <property type="project" value="UniProtKB-UniRule"/>
</dbReference>
<dbReference type="Gene3D" id="3.40.1190.10">
    <property type="entry name" value="Mur-like, catalytic domain"/>
    <property type="match status" value="1"/>
</dbReference>
<dbReference type="PANTHER" id="PTHR43445">
    <property type="entry name" value="UDP-N-ACETYLMURAMATE--L-ALANINE LIGASE-RELATED"/>
    <property type="match status" value="1"/>
</dbReference>
<dbReference type="AlphaFoldDB" id="A0AAE4FS69"/>
<evidence type="ECO:0000256" key="13">
    <source>
        <dbReference type="ARBA" id="ARBA00047833"/>
    </source>
</evidence>
<evidence type="ECO:0000256" key="15">
    <source>
        <dbReference type="SAM" id="Phobius"/>
    </source>
</evidence>
<keyword evidence="5 14" id="KW-0436">Ligase</keyword>
<evidence type="ECO:0000256" key="12">
    <source>
        <dbReference type="ARBA" id="ARBA00023316"/>
    </source>
</evidence>
<dbReference type="HAMAP" id="MF_00046">
    <property type="entry name" value="MurC"/>
    <property type="match status" value="1"/>
</dbReference>
<dbReference type="Gene3D" id="3.90.190.20">
    <property type="entry name" value="Mur ligase, C-terminal domain"/>
    <property type="match status" value="1"/>
</dbReference>
<dbReference type="InterPro" id="IPR050061">
    <property type="entry name" value="MurCDEF_pg_biosynth"/>
</dbReference>
<dbReference type="SUPFAM" id="SSF53244">
    <property type="entry name" value="MurD-like peptide ligases, peptide-binding domain"/>
    <property type="match status" value="1"/>
</dbReference>
<evidence type="ECO:0000256" key="4">
    <source>
        <dbReference type="ARBA" id="ARBA00022490"/>
    </source>
</evidence>
<feature type="binding site" evidence="14">
    <location>
        <begin position="131"/>
        <end position="137"/>
    </location>
    <ligand>
        <name>ATP</name>
        <dbReference type="ChEBI" id="CHEBI:30616"/>
    </ligand>
</feature>
<evidence type="ECO:0000256" key="1">
    <source>
        <dbReference type="ARBA" id="ARBA00004496"/>
    </source>
</evidence>
<dbReference type="InterPro" id="IPR013221">
    <property type="entry name" value="Mur_ligase_cen"/>
</dbReference>
<dbReference type="GO" id="GO:0008360">
    <property type="term" value="P:regulation of cell shape"/>
    <property type="evidence" value="ECO:0007669"/>
    <property type="project" value="UniProtKB-KW"/>
</dbReference>
<dbReference type="EC" id="6.3.2.8" evidence="3 14"/>
<evidence type="ECO:0000256" key="11">
    <source>
        <dbReference type="ARBA" id="ARBA00023306"/>
    </source>
</evidence>
<dbReference type="PANTHER" id="PTHR43445:SF3">
    <property type="entry name" value="UDP-N-ACETYLMURAMATE--L-ALANINE LIGASE"/>
    <property type="match status" value="1"/>
</dbReference>
<dbReference type="GO" id="GO:0005524">
    <property type="term" value="F:ATP binding"/>
    <property type="evidence" value="ECO:0007669"/>
    <property type="project" value="UniProtKB-UniRule"/>
</dbReference>
<evidence type="ECO:0000256" key="5">
    <source>
        <dbReference type="ARBA" id="ARBA00022598"/>
    </source>
</evidence>
<evidence type="ECO:0000259" key="16">
    <source>
        <dbReference type="Pfam" id="PF01225"/>
    </source>
</evidence>
<name>A0AAE4FS69_9CYAN</name>
<keyword evidence="6 14" id="KW-0132">Cell division</keyword>
<comment type="subcellular location">
    <subcellularLocation>
        <location evidence="1 14">Cytoplasm</location>
    </subcellularLocation>
</comment>
<keyword evidence="4 14" id="KW-0963">Cytoplasm</keyword>
<evidence type="ECO:0000256" key="6">
    <source>
        <dbReference type="ARBA" id="ARBA00022618"/>
    </source>
</evidence>
<evidence type="ECO:0000256" key="2">
    <source>
        <dbReference type="ARBA" id="ARBA00004752"/>
    </source>
</evidence>
<dbReference type="Gene3D" id="3.40.50.720">
    <property type="entry name" value="NAD(P)-binding Rossmann-like Domain"/>
    <property type="match status" value="1"/>
</dbReference>
<evidence type="ECO:0000256" key="3">
    <source>
        <dbReference type="ARBA" id="ARBA00012211"/>
    </source>
</evidence>